<dbReference type="PANTHER" id="PTHR38590:SF1">
    <property type="entry name" value="BLL0828 PROTEIN"/>
    <property type="match status" value="1"/>
</dbReference>
<sequence length="139" mass="15839">MRDANSRRTDKARGLRQADNGAEAALWTELRNRRLNGYKFVRQLPIGPYFADFACRERRLVVEVDGSQHVESAHDRTRDVFMVSQGWSILRFWNGDVLKERDSVTETILAALDERLVAAVNAPDMRFIPASSVAGEPEY</sequence>
<dbReference type="InterPro" id="IPR007569">
    <property type="entry name" value="DUF559"/>
</dbReference>
<feature type="domain" description="DUF559" evidence="1">
    <location>
        <begin position="7"/>
        <end position="112"/>
    </location>
</feature>
<dbReference type="CDD" id="cd01038">
    <property type="entry name" value="Endonuclease_DUF559"/>
    <property type="match status" value="1"/>
</dbReference>
<dbReference type="EMBL" id="CP030941">
    <property type="protein sequence ID" value="UUP16416.1"/>
    <property type="molecule type" value="Genomic_DNA"/>
</dbReference>
<dbReference type="SUPFAM" id="SSF52980">
    <property type="entry name" value="Restriction endonuclease-like"/>
    <property type="match status" value="1"/>
</dbReference>
<keyword evidence="3" id="KW-1185">Reference proteome</keyword>
<evidence type="ECO:0000313" key="2">
    <source>
        <dbReference type="EMBL" id="UUP16416.1"/>
    </source>
</evidence>
<dbReference type="InterPro" id="IPR011335">
    <property type="entry name" value="Restrct_endonuc-II-like"/>
</dbReference>
<reference evidence="2 3" key="1">
    <citation type="submission" date="2018-07" db="EMBL/GenBank/DDBJ databases">
        <title>Genome sequence of Nitratireductor thuwali#1536.</title>
        <authorList>
            <person name="Michoud G."/>
            <person name="Merlino G."/>
            <person name="Sefrji F.O."/>
            <person name="Daffonchio D."/>
        </authorList>
    </citation>
    <scope>NUCLEOTIDE SEQUENCE [LARGE SCALE GENOMIC DNA]</scope>
    <source>
        <strain evidence="3">Nit1536</strain>
    </source>
</reference>
<protein>
    <recommendedName>
        <fullName evidence="1">DUF559 domain-containing protein</fullName>
    </recommendedName>
</protein>
<dbReference type="Gene3D" id="3.40.960.10">
    <property type="entry name" value="VSR Endonuclease"/>
    <property type="match status" value="1"/>
</dbReference>
<gene>
    <name evidence="2" type="ORF">NTH_00862</name>
</gene>
<accession>A0ABY5MGX6</accession>
<proteinExistence type="predicted"/>
<evidence type="ECO:0000259" key="1">
    <source>
        <dbReference type="Pfam" id="PF04480"/>
    </source>
</evidence>
<evidence type="ECO:0000313" key="3">
    <source>
        <dbReference type="Proteomes" id="UP001342418"/>
    </source>
</evidence>
<dbReference type="InterPro" id="IPR047216">
    <property type="entry name" value="Endonuclease_DUF559_bact"/>
</dbReference>
<name>A0ABY5MGX6_9HYPH</name>
<dbReference type="Pfam" id="PF04480">
    <property type="entry name" value="DUF559"/>
    <property type="match status" value="1"/>
</dbReference>
<organism evidence="2 3">
    <name type="scientific">Nitratireductor thuwali</name>
    <dbReference type="NCBI Taxonomy" id="2267699"/>
    <lineage>
        <taxon>Bacteria</taxon>
        <taxon>Pseudomonadati</taxon>
        <taxon>Pseudomonadota</taxon>
        <taxon>Alphaproteobacteria</taxon>
        <taxon>Hyphomicrobiales</taxon>
        <taxon>Phyllobacteriaceae</taxon>
        <taxon>Nitratireductor</taxon>
    </lineage>
</organism>
<dbReference type="Proteomes" id="UP001342418">
    <property type="component" value="Chromosome"/>
</dbReference>
<dbReference type="RefSeq" id="WP_338528843.1">
    <property type="nucleotide sequence ID" value="NZ_CP030941.1"/>
</dbReference>
<dbReference type="PANTHER" id="PTHR38590">
    <property type="entry name" value="BLL0828 PROTEIN"/>
    <property type="match status" value="1"/>
</dbReference>